<proteinExistence type="predicted"/>
<accession>A0A367Y458</accession>
<dbReference type="PANTHER" id="PTHR13490:SF0">
    <property type="entry name" value="SMALL RIBOSOMAL SUBUNIT PROTEIN MS35"/>
    <property type="match status" value="1"/>
</dbReference>
<dbReference type="Proteomes" id="UP000253472">
    <property type="component" value="Unassembled WGS sequence"/>
</dbReference>
<evidence type="ECO:0000313" key="3">
    <source>
        <dbReference type="Proteomes" id="UP000253472"/>
    </source>
</evidence>
<evidence type="ECO:0000313" key="2">
    <source>
        <dbReference type="EMBL" id="RCK60675.1"/>
    </source>
</evidence>
<keyword evidence="2" id="KW-0687">Ribonucleoprotein</keyword>
<name>A0A367Y458_9ASCO</name>
<dbReference type="EMBL" id="QLNQ01000026">
    <property type="protein sequence ID" value="RCK60675.1"/>
    <property type="molecule type" value="Genomic_DNA"/>
</dbReference>
<sequence length="348" mass="40089">MTGKILEENFFLRFSQFLDNHIDSANNNSHVQQQKMRSNWSKVVTVVRRYSKEPSAGRTPSSAGGEQDPARLFLNPHAWKGLPADQVFELHLLRVKNMKDAYNPTNDERTAILSTIKSLSGKKAALDYAFEIENFKEKLMNNTPMKERGMPQKLSNQFVINDGSVPHHKRRIENLTRVAAYEIPLLAKYRQPYNPRPSQETPLTLTYNSDFSEETSNAHNRKIKLSVRLSDLNLNPQQQHKFKILAGNKFNHVTDTFNLRCERYPEAAQNVNWAVTTFHKLLEESKDLKETFADIPLRKPIKKKSKVPVNFPRDWKRPAPLRPNNIVERLVADAEAVKDEAYLQSISP</sequence>
<dbReference type="InterPro" id="IPR039848">
    <property type="entry name" value="Ribosomal_mS35_mt"/>
</dbReference>
<dbReference type="OrthoDB" id="283424at2759"/>
<keyword evidence="2" id="KW-0689">Ribosomal protein</keyword>
<dbReference type="Pfam" id="PF10213">
    <property type="entry name" value="MRP-S28"/>
    <property type="match status" value="1"/>
</dbReference>
<protein>
    <submittedName>
        <fullName evidence="2">37S ribosomal protein S24, mitochondrial</fullName>
    </submittedName>
</protein>
<dbReference type="GO" id="GO:0005763">
    <property type="term" value="C:mitochondrial small ribosomal subunit"/>
    <property type="evidence" value="ECO:0007669"/>
    <property type="project" value="TreeGrafter"/>
</dbReference>
<keyword evidence="3" id="KW-1185">Reference proteome</keyword>
<dbReference type="GO" id="GO:0003735">
    <property type="term" value="F:structural constituent of ribosome"/>
    <property type="evidence" value="ECO:0007669"/>
    <property type="project" value="InterPro"/>
</dbReference>
<dbReference type="PANTHER" id="PTHR13490">
    <property type="entry name" value="MITOCHONDRIAL 28S RIBOSOMAL PROTEIN S28"/>
    <property type="match status" value="1"/>
</dbReference>
<comment type="caution">
    <text evidence="2">The sequence shown here is derived from an EMBL/GenBank/DDBJ whole genome shotgun (WGS) entry which is preliminary data.</text>
</comment>
<dbReference type="STRING" id="5486.A0A367Y458"/>
<dbReference type="AlphaFoldDB" id="A0A367Y458"/>
<gene>
    <name evidence="2" type="primary">RSM24_1</name>
    <name evidence="2" type="ORF">Cantr_08352</name>
</gene>
<organism evidence="2 3">
    <name type="scientific">Candida viswanathii</name>
    <dbReference type="NCBI Taxonomy" id="5486"/>
    <lineage>
        <taxon>Eukaryota</taxon>
        <taxon>Fungi</taxon>
        <taxon>Dikarya</taxon>
        <taxon>Ascomycota</taxon>
        <taxon>Saccharomycotina</taxon>
        <taxon>Pichiomycetes</taxon>
        <taxon>Debaryomycetaceae</taxon>
        <taxon>Candida/Lodderomyces clade</taxon>
        <taxon>Candida</taxon>
    </lineage>
</organism>
<reference evidence="2 3" key="1">
    <citation type="submission" date="2018-06" db="EMBL/GenBank/DDBJ databases">
        <title>Whole genome sequencing of Candida tropicalis (genome annotated by CSBL at Korea University).</title>
        <authorList>
            <person name="Ahn J."/>
        </authorList>
    </citation>
    <scope>NUCLEOTIDE SEQUENCE [LARGE SCALE GENOMIC DNA]</scope>
    <source>
        <strain evidence="2 3">ATCC 20962</strain>
    </source>
</reference>
<dbReference type="GO" id="GO:0032543">
    <property type="term" value="P:mitochondrial translation"/>
    <property type="evidence" value="ECO:0007669"/>
    <property type="project" value="InterPro"/>
</dbReference>
<dbReference type="InterPro" id="IPR019349">
    <property type="entry name" value="Ribosomal_mS35_mit"/>
</dbReference>
<feature type="domain" description="Small ribosomal subunit protein mS35 mitochondrial conserved" evidence="1">
    <location>
        <begin position="193"/>
        <end position="316"/>
    </location>
</feature>
<evidence type="ECO:0000259" key="1">
    <source>
        <dbReference type="Pfam" id="PF10213"/>
    </source>
</evidence>